<feature type="transmembrane region" description="Helical" evidence="1">
    <location>
        <begin position="84"/>
        <end position="106"/>
    </location>
</feature>
<gene>
    <name evidence="3" type="ORF">J2X07_000429</name>
</gene>
<comment type="caution">
    <text evidence="3">The sequence shown here is derived from an EMBL/GenBank/DDBJ whole genome shotgun (WGS) entry which is preliminary data.</text>
</comment>
<dbReference type="RefSeq" id="WP_310256028.1">
    <property type="nucleotide sequence ID" value="NZ_JAVDWA010000001.1"/>
</dbReference>
<evidence type="ECO:0000313" key="4">
    <source>
        <dbReference type="Proteomes" id="UP001258181"/>
    </source>
</evidence>
<name>A0ABU1TWA0_9BACL</name>
<keyword evidence="1" id="KW-0472">Membrane</keyword>
<keyword evidence="1" id="KW-0812">Transmembrane</keyword>
<protein>
    <submittedName>
        <fullName evidence="3">PurR-regulated permease PerM</fullName>
    </submittedName>
</protein>
<proteinExistence type="predicted"/>
<accession>A0ABU1TWA0</accession>
<evidence type="ECO:0000256" key="1">
    <source>
        <dbReference type="SAM" id="Phobius"/>
    </source>
</evidence>
<evidence type="ECO:0000313" key="3">
    <source>
        <dbReference type="EMBL" id="MDR7071454.1"/>
    </source>
</evidence>
<evidence type="ECO:0000256" key="2">
    <source>
        <dbReference type="SAM" id="SignalP"/>
    </source>
</evidence>
<dbReference type="EMBL" id="JAVDWA010000001">
    <property type="protein sequence ID" value="MDR7071454.1"/>
    <property type="molecule type" value="Genomic_DNA"/>
</dbReference>
<feature type="chain" id="PRO_5045606874" evidence="2">
    <location>
        <begin position="25"/>
        <end position="154"/>
    </location>
</feature>
<sequence length="154" mass="18489">MRYNRFLLLFVLFFFLIHTSSVSASSKVIAEEKTWGYEYKLIKTQDSFTWKIRQHYITSTISENKDNREELDRFKSAVDNIHRYYIDILISFFYLIIAVPLVKIFLKKKKVSLRDAKLILFAVVMLVFFYSVSPFVELYSAYEDADYYFFVLSR</sequence>
<feature type="signal peptide" evidence="2">
    <location>
        <begin position="1"/>
        <end position="24"/>
    </location>
</feature>
<keyword evidence="4" id="KW-1185">Reference proteome</keyword>
<organism evidence="3 4">
    <name type="scientific">Fictibacillus barbaricus</name>
    <dbReference type="NCBI Taxonomy" id="182136"/>
    <lineage>
        <taxon>Bacteria</taxon>
        <taxon>Bacillati</taxon>
        <taxon>Bacillota</taxon>
        <taxon>Bacilli</taxon>
        <taxon>Bacillales</taxon>
        <taxon>Fictibacillaceae</taxon>
        <taxon>Fictibacillus</taxon>
    </lineage>
</organism>
<keyword evidence="2" id="KW-0732">Signal</keyword>
<feature type="transmembrane region" description="Helical" evidence="1">
    <location>
        <begin position="118"/>
        <end position="142"/>
    </location>
</feature>
<keyword evidence="1" id="KW-1133">Transmembrane helix</keyword>
<reference evidence="3 4" key="1">
    <citation type="submission" date="2023-07" db="EMBL/GenBank/DDBJ databases">
        <title>Sorghum-associated microbial communities from plants grown in Nebraska, USA.</title>
        <authorList>
            <person name="Schachtman D."/>
        </authorList>
    </citation>
    <scope>NUCLEOTIDE SEQUENCE [LARGE SCALE GENOMIC DNA]</scope>
    <source>
        <strain evidence="3 4">BE211</strain>
    </source>
</reference>
<dbReference type="Proteomes" id="UP001258181">
    <property type="component" value="Unassembled WGS sequence"/>
</dbReference>